<dbReference type="Gene3D" id="2.160.10.10">
    <property type="entry name" value="Hexapeptide repeat proteins"/>
    <property type="match status" value="1"/>
</dbReference>
<evidence type="ECO:0000256" key="1">
    <source>
        <dbReference type="ARBA" id="ARBA00010443"/>
    </source>
</evidence>
<comment type="caution">
    <text evidence="4">The sequence shown here is derived from an EMBL/GenBank/DDBJ whole genome shotgun (WGS) entry which is preliminary data.</text>
</comment>
<dbReference type="GO" id="GO:0008878">
    <property type="term" value="F:glucose-1-phosphate adenylyltransferase activity"/>
    <property type="evidence" value="ECO:0007669"/>
    <property type="project" value="InterPro"/>
</dbReference>
<keyword evidence="4" id="KW-0548">Nucleotidyltransferase</keyword>
<gene>
    <name evidence="4" type="primary">glgD</name>
    <name evidence="4" type="ORF">CYJ34_03625</name>
</gene>
<dbReference type="RefSeq" id="WP_101539985.1">
    <property type="nucleotide sequence ID" value="NZ_PKGS01000002.1"/>
</dbReference>
<dbReference type="Pfam" id="PF24894">
    <property type="entry name" value="Hexapep_GlmU"/>
    <property type="match status" value="1"/>
</dbReference>
<dbReference type="InterPro" id="IPR011004">
    <property type="entry name" value="Trimer_LpxA-like_sf"/>
</dbReference>
<name>A0A2I1M9S7_9FIRM</name>
<evidence type="ECO:0000313" key="5">
    <source>
        <dbReference type="Proteomes" id="UP000234335"/>
    </source>
</evidence>
<evidence type="ECO:0000256" key="2">
    <source>
        <dbReference type="ARBA" id="ARBA00023056"/>
    </source>
</evidence>
<keyword evidence="5" id="KW-1185">Reference proteome</keyword>
<feature type="domain" description="Glucose-1-phosphate adenylyltransferase/Bifunctional protein GlmU-like C-terminal hexapeptide" evidence="3">
    <location>
        <begin position="283"/>
        <end position="352"/>
    </location>
</feature>
<accession>A0A2I1M9S7</accession>
<dbReference type="CDD" id="cd04651">
    <property type="entry name" value="LbH_G1P_AT_C"/>
    <property type="match status" value="1"/>
</dbReference>
<dbReference type="GO" id="GO:0005978">
    <property type="term" value="P:glycogen biosynthetic process"/>
    <property type="evidence" value="ECO:0007669"/>
    <property type="project" value="UniProtKB-KW"/>
</dbReference>
<dbReference type="EMBL" id="PKGS01000002">
    <property type="protein sequence ID" value="PKZ16886.1"/>
    <property type="molecule type" value="Genomic_DNA"/>
</dbReference>
<dbReference type="PANTHER" id="PTHR43523">
    <property type="entry name" value="GLUCOSE-1-PHOSPHATE ADENYLYLTRANSFERASE-RELATED"/>
    <property type="match status" value="1"/>
</dbReference>
<comment type="similarity">
    <text evidence="1">Belongs to the bacterial/plant glucose-1-phosphate adenylyltransferase family.</text>
</comment>
<dbReference type="InterPro" id="IPR029044">
    <property type="entry name" value="Nucleotide-diphossugar_trans"/>
</dbReference>
<protein>
    <submittedName>
        <fullName evidence="4">Glucose-1-phosphate adenylyltransferase subunit GlgD</fullName>
    </submittedName>
</protein>
<keyword evidence="2" id="KW-0320">Glycogen biosynthesis</keyword>
<evidence type="ECO:0000259" key="3">
    <source>
        <dbReference type="Pfam" id="PF24894"/>
    </source>
</evidence>
<keyword evidence="4" id="KW-0808">Transferase</keyword>
<dbReference type="InterPro" id="IPR011832">
    <property type="entry name" value="GlgDAde_trans"/>
</dbReference>
<reference evidence="4 5" key="1">
    <citation type="submission" date="2017-12" db="EMBL/GenBank/DDBJ databases">
        <title>Phylogenetic diversity of female urinary microbiome.</title>
        <authorList>
            <person name="Thomas-White K."/>
            <person name="Wolfe A.J."/>
        </authorList>
    </citation>
    <scope>NUCLEOTIDE SEQUENCE [LARGE SCALE GENOMIC DNA]</scope>
    <source>
        <strain evidence="4 5">UMB0119</strain>
    </source>
</reference>
<sequence>MDNILALIYSSEFNPADYGELCKVRPDYMLPFAGRYRIIDFTLSNLTNYDISNVILYAGNKMRSTLDHIGDGRSWELNRRRGGLTINPPNYDIINPTEIETYFDTIRAFENNNAEYVFITNPMYINKVDIGDAKERLKIEGRDALIFTKKTEDKDGFFLNRKIINSSEDGKPISAGLNLGTSDEFDLFAGSIIIKREIFLRVLRYAEEKNSITTMLTAIFEFPEDLDVGFYRIDNQLEIIMDTYSFFDANLKLLDREYFNNLFYKDGLVYTKSKDEPSTSYTKDSKVKNSLVANGAIIDGVVENSVIFRGVSVKKGAVIKNSVIFQDSVIGEESILNFVIAEKGTQIGKNVKLFGNRSHPYVSSKNEILEEWSY</sequence>
<dbReference type="PANTHER" id="PTHR43523:SF6">
    <property type="entry name" value="GLYCOGEN BIOSYNTHESIS PROTEIN GLGD"/>
    <property type="match status" value="1"/>
</dbReference>
<dbReference type="SUPFAM" id="SSF53448">
    <property type="entry name" value="Nucleotide-diphospho-sugar transferases"/>
    <property type="match status" value="1"/>
</dbReference>
<proteinExistence type="inferred from homology"/>
<dbReference type="InterPro" id="IPR011831">
    <property type="entry name" value="ADP-Glc_PPase"/>
</dbReference>
<dbReference type="NCBIfam" id="TIGR02092">
    <property type="entry name" value="glgD"/>
    <property type="match status" value="1"/>
</dbReference>
<dbReference type="Proteomes" id="UP000234335">
    <property type="component" value="Unassembled WGS sequence"/>
</dbReference>
<dbReference type="Gene3D" id="3.90.550.10">
    <property type="entry name" value="Spore Coat Polysaccharide Biosynthesis Protein SpsA, Chain A"/>
    <property type="match status" value="1"/>
</dbReference>
<dbReference type="InterPro" id="IPR056818">
    <property type="entry name" value="GlmU/GlgC-like_hexapep"/>
</dbReference>
<dbReference type="AlphaFoldDB" id="A0A2I1M9S7"/>
<organism evidence="4 5">
    <name type="scientific">Anaerococcus octavius</name>
    <dbReference type="NCBI Taxonomy" id="54007"/>
    <lineage>
        <taxon>Bacteria</taxon>
        <taxon>Bacillati</taxon>
        <taxon>Bacillota</taxon>
        <taxon>Tissierellia</taxon>
        <taxon>Tissierellales</taxon>
        <taxon>Peptoniphilaceae</taxon>
        <taxon>Anaerococcus</taxon>
    </lineage>
</organism>
<dbReference type="SUPFAM" id="SSF51161">
    <property type="entry name" value="Trimeric LpxA-like enzymes"/>
    <property type="match status" value="1"/>
</dbReference>
<evidence type="ECO:0000313" key="4">
    <source>
        <dbReference type="EMBL" id="PKZ16886.1"/>
    </source>
</evidence>